<keyword evidence="1" id="KW-0732">Signal</keyword>
<dbReference type="Gene3D" id="3.55.50.30">
    <property type="match status" value="1"/>
</dbReference>
<sequence>MKKLVAVLLLLPLTACDLVPDGTTKDVTGSCEKTADYQLELPRMDETLQQIAHGTGCFIEADLTRIGAIKPKPVIGHYTIRAAIEIAIAGTGLESEQTALNNIKVSPK</sequence>
<organism evidence="2 3">
    <name type="scientific">Shewanella electrica</name>
    <dbReference type="NCBI Taxonomy" id="515560"/>
    <lineage>
        <taxon>Bacteria</taxon>
        <taxon>Pseudomonadati</taxon>
        <taxon>Pseudomonadota</taxon>
        <taxon>Gammaproteobacteria</taxon>
        <taxon>Alteromonadales</taxon>
        <taxon>Shewanellaceae</taxon>
        <taxon>Shewanella</taxon>
    </lineage>
</organism>
<keyword evidence="3" id="KW-1185">Reference proteome</keyword>
<dbReference type="RefSeq" id="WP_238896027.1">
    <property type="nucleotide sequence ID" value="NZ_JAKOGG010000005.1"/>
</dbReference>
<protein>
    <recommendedName>
        <fullName evidence="4">Lipoprotein</fullName>
    </recommendedName>
</protein>
<name>A0ABT2FJY1_9GAMM</name>
<reference evidence="3" key="2">
    <citation type="submission" date="2023-07" db="EMBL/GenBank/DDBJ databases">
        <title>Shewanella mangrovi sp. nov., an acetaldehyde- degrading bacterium isolated from mangrove sediment.</title>
        <authorList>
            <person name="Liu Y."/>
        </authorList>
    </citation>
    <scope>NUCLEOTIDE SEQUENCE [LARGE SCALE GENOMIC DNA]</scope>
    <source>
        <strain evidence="3">C32</strain>
    </source>
</reference>
<feature type="signal peptide" evidence="1">
    <location>
        <begin position="1"/>
        <end position="17"/>
    </location>
</feature>
<comment type="caution">
    <text evidence="2">The sequence shown here is derived from an EMBL/GenBank/DDBJ whole genome shotgun (WGS) entry which is preliminary data.</text>
</comment>
<evidence type="ECO:0000313" key="3">
    <source>
        <dbReference type="Proteomes" id="UP001201549"/>
    </source>
</evidence>
<gene>
    <name evidence="2" type="ORF">L9G74_09245</name>
</gene>
<dbReference type="EMBL" id="JAKOGG010000005">
    <property type="protein sequence ID" value="MCS4556623.1"/>
    <property type="molecule type" value="Genomic_DNA"/>
</dbReference>
<accession>A0ABT2FJY1</accession>
<evidence type="ECO:0000256" key="1">
    <source>
        <dbReference type="SAM" id="SignalP"/>
    </source>
</evidence>
<proteinExistence type="predicted"/>
<dbReference type="Proteomes" id="UP001201549">
    <property type="component" value="Unassembled WGS sequence"/>
</dbReference>
<evidence type="ECO:0008006" key="4">
    <source>
        <dbReference type="Google" id="ProtNLM"/>
    </source>
</evidence>
<evidence type="ECO:0000313" key="2">
    <source>
        <dbReference type="EMBL" id="MCS4556623.1"/>
    </source>
</evidence>
<feature type="chain" id="PRO_5045759894" description="Lipoprotein" evidence="1">
    <location>
        <begin position="18"/>
        <end position="108"/>
    </location>
</feature>
<reference evidence="2 3" key="1">
    <citation type="submission" date="2022-02" db="EMBL/GenBank/DDBJ databases">
        <authorList>
            <person name="Zhuang L."/>
        </authorList>
    </citation>
    <scope>NUCLEOTIDE SEQUENCE [LARGE SCALE GENOMIC DNA]</scope>
    <source>
        <strain evidence="2 3">C32</strain>
    </source>
</reference>